<dbReference type="PANTHER" id="PTHR11236">
    <property type="entry name" value="AMINOBENZOATE/ANTHRANILATE SYNTHASE"/>
    <property type="match status" value="1"/>
</dbReference>
<dbReference type="OrthoDB" id="8594609at2"/>
<sequence>MTASPQPYCLFHLDGKTRKAVGEIRYTTLLADMPRPTGLPVISMVPYAQLRERGFELHDGGEPIISLVASECREVDLDEVLAGSEREFGMSGVKFEMTDEEYAEKVRRIISDEICRGEGSNFLISRRGEAMIEGFSPDVALTVFRRLVHNEPDAYLTFCFFDGERYFIGASPERHISFVKNTVTMNPICGTLPKASLTKRADLIEFLTDPKEINELFQVVDEELKMMARICSAGGVVEGPFLKEMSSLIHTEYLLVGQSDMDKIDAFRESMFAATMIGSPLENAARIIRRYEDTSRRYYSSAIVVNGVDDDGDEYLDSAITIRTMEVTPDGRALLQSGGSIVRDSSPEKETREVQAKVAGLLHAISSPRRAEKVLDGFVDQQVEQVLRSRNKHLSRFWIADQADKRLPAPEVMGKSVLLVDNEDEFSHMLAHALVRLGLDVTVRDYDDPDLAAISTDLVLIGPGPGDPTDADDPKMRRVRELVATLVEDRRKFLAVCLGHQMVCQHLGMQVVPVDPPLQGVQESIDLFGTQETVGFYNTYFALRPEIAPPGVRIAAEPDGRVLALRAENFCTFQFHVESVLTSNCLAILRETLAYLQA</sequence>
<gene>
    <name evidence="7" type="ORF">SSEG_02804</name>
</gene>
<dbReference type="CDD" id="cd01743">
    <property type="entry name" value="GATase1_Anthranilate_Synthase"/>
    <property type="match status" value="1"/>
</dbReference>
<keyword evidence="8" id="KW-1185">Reference proteome</keyword>
<evidence type="ECO:0000256" key="3">
    <source>
        <dbReference type="ARBA" id="ARBA00023239"/>
    </source>
</evidence>
<keyword evidence="2" id="KW-0315">Glutamine amidotransferase</keyword>
<dbReference type="InterPro" id="IPR005801">
    <property type="entry name" value="ADC_synthase"/>
</dbReference>
<dbReference type="InterPro" id="IPR017926">
    <property type="entry name" value="GATASE"/>
</dbReference>
<dbReference type="eggNOG" id="COG0512">
    <property type="taxonomic scope" value="Bacteria"/>
</dbReference>
<dbReference type="EMBL" id="CM000951">
    <property type="protein sequence ID" value="EDY56042.1"/>
    <property type="molecule type" value="Genomic_DNA"/>
</dbReference>
<dbReference type="PANTHER" id="PTHR11236:SF49">
    <property type="entry name" value="ANTHRANILATE SYNTHASE COMPONENT 1"/>
    <property type="match status" value="1"/>
</dbReference>
<accession>B5HT87</accession>
<dbReference type="Gene3D" id="3.40.50.880">
    <property type="match status" value="1"/>
</dbReference>
<evidence type="ECO:0000256" key="1">
    <source>
        <dbReference type="ARBA" id="ARBA00012266"/>
    </source>
</evidence>
<dbReference type="eggNOG" id="COG0147">
    <property type="taxonomic scope" value="Bacteria"/>
</dbReference>
<comment type="catalytic activity">
    <reaction evidence="4">
        <text>chorismate + L-glutamine = anthranilate + pyruvate + L-glutamate + H(+)</text>
        <dbReference type="Rhea" id="RHEA:21732"/>
        <dbReference type="ChEBI" id="CHEBI:15361"/>
        <dbReference type="ChEBI" id="CHEBI:15378"/>
        <dbReference type="ChEBI" id="CHEBI:16567"/>
        <dbReference type="ChEBI" id="CHEBI:29748"/>
        <dbReference type="ChEBI" id="CHEBI:29985"/>
        <dbReference type="ChEBI" id="CHEBI:58359"/>
        <dbReference type="EC" id="4.1.3.27"/>
    </reaction>
</comment>
<evidence type="ECO:0000259" key="6">
    <source>
        <dbReference type="Pfam" id="PF00425"/>
    </source>
</evidence>
<feature type="domain" description="Glutamine amidotransferase" evidence="5">
    <location>
        <begin position="418"/>
        <end position="591"/>
    </location>
</feature>
<evidence type="ECO:0000313" key="7">
    <source>
        <dbReference type="EMBL" id="EDY56042.1"/>
    </source>
</evidence>
<name>B5HT87_STRX2</name>
<dbReference type="InterPro" id="IPR006221">
    <property type="entry name" value="TrpG/PapA_dom"/>
</dbReference>
<dbReference type="PRINTS" id="PR00097">
    <property type="entry name" value="ANTSNTHASEII"/>
</dbReference>
<dbReference type="Pfam" id="PF00425">
    <property type="entry name" value="Chorismate_bind"/>
    <property type="match status" value="1"/>
</dbReference>
<dbReference type="GO" id="GO:0004049">
    <property type="term" value="F:anthranilate synthase activity"/>
    <property type="evidence" value="ECO:0007669"/>
    <property type="project" value="UniProtKB-EC"/>
</dbReference>
<dbReference type="InterPro" id="IPR015890">
    <property type="entry name" value="Chorismate_C"/>
</dbReference>
<dbReference type="HOGENOM" id="CLU_028026_0_0_11"/>
<feature type="domain" description="Chorismate-utilising enzyme C-terminal" evidence="6">
    <location>
        <begin position="99"/>
        <end position="357"/>
    </location>
</feature>
<dbReference type="InterPro" id="IPR029062">
    <property type="entry name" value="Class_I_gatase-like"/>
</dbReference>
<evidence type="ECO:0000256" key="2">
    <source>
        <dbReference type="ARBA" id="ARBA00022962"/>
    </source>
</evidence>
<evidence type="ECO:0000313" key="8">
    <source>
        <dbReference type="Proteomes" id="UP000002785"/>
    </source>
</evidence>
<dbReference type="AlphaFoldDB" id="B5HT87"/>
<dbReference type="PROSITE" id="PS51273">
    <property type="entry name" value="GATASE_TYPE_1"/>
    <property type="match status" value="1"/>
</dbReference>
<dbReference type="Pfam" id="PF00117">
    <property type="entry name" value="GATase"/>
    <property type="match status" value="1"/>
</dbReference>
<dbReference type="InterPro" id="IPR019999">
    <property type="entry name" value="Anth_synth_I-like"/>
</dbReference>
<protein>
    <recommendedName>
        <fullName evidence="1">anthranilate synthase</fullName>
        <ecNumber evidence="1">4.1.3.27</ecNumber>
    </recommendedName>
</protein>
<dbReference type="SUPFAM" id="SSF52317">
    <property type="entry name" value="Class I glutamine amidotransferase-like"/>
    <property type="match status" value="1"/>
</dbReference>
<dbReference type="Gene3D" id="3.60.120.10">
    <property type="entry name" value="Anthranilate synthase"/>
    <property type="match status" value="1"/>
</dbReference>
<dbReference type="PRINTS" id="PR00096">
    <property type="entry name" value="GATASE"/>
</dbReference>
<dbReference type="EC" id="4.1.3.27" evidence="1"/>
<reference evidence="7" key="1">
    <citation type="submission" date="2009-10" db="EMBL/GenBank/DDBJ databases">
        <title>The genome sequence of Streptomyces sviceus strain ATCC 29083.</title>
        <authorList>
            <consortium name="The Broad Institute Genome Sequencing Platform"/>
            <consortium name="Broad Institute Microbial Sequencing Center"/>
            <person name="Fischbach M."/>
            <person name="Godfrey P."/>
            <person name="Ward D."/>
            <person name="Young S."/>
            <person name="Zeng Q."/>
            <person name="Koehrsen M."/>
            <person name="Alvarado L."/>
            <person name="Berlin A.M."/>
            <person name="Bochicchio J."/>
            <person name="Borenstein D."/>
            <person name="Chapman S.B."/>
            <person name="Chen Z."/>
            <person name="Engels R."/>
            <person name="Freedman E."/>
            <person name="Gellesch M."/>
            <person name="Goldberg J."/>
            <person name="Griggs A."/>
            <person name="Gujja S."/>
            <person name="Heilman E.R."/>
            <person name="Heiman D.I."/>
            <person name="Hepburn T.A."/>
            <person name="Howarth C."/>
            <person name="Jen D."/>
            <person name="Larson L."/>
            <person name="Lewis B."/>
            <person name="Mehta T."/>
            <person name="Park D."/>
            <person name="Pearson M."/>
            <person name="Richards J."/>
            <person name="Roberts A."/>
            <person name="Saif S."/>
            <person name="Shea T.D."/>
            <person name="Shenoy N."/>
            <person name="Sisk P."/>
            <person name="Stolte C."/>
            <person name="Sykes S.N."/>
            <person name="Thomson T."/>
            <person name="Walk T."/>
            <person name="White J."/>
            <person name="Yandava C."/>
            <person name="Straight P."/>
            <person name="Clardy J."/>
            <person name="Hung D."/>
            <person name="Kolter R."/>
            <person name="Mekalanos J."/>
            <person name="Walker S."/>
            <person name="Walsh C.T."/>
            <person name="Wieland-Brown L.C."/>
            <person name="Haas B."/>
            <person name="Nusbaum C."/>
            <person name="Birren B."/>
        </authorList>
    </citation>
    <scope>NUCLEOTIDE SEQUENCE [LARGE SCALE GENOMIC DNA]</scope>
    <source>
        <strain evidence="7">ATCC 29083</strain>
    </source>
</reference>
<keyword evidence="3" id="KW-0456">Lyase</keyword>
<evidence type="ECO:0000256" key="4">
    <source>
        <dbReference type="ARBA" id="ARBA00047683"/>
    </source>
</evidence>
<dbReference type="GO" id="GO:0000162">
    <property type="term" value="P:L-tryptophan biosynthetic process"/>
    <property type="evidence" value="ECO:0007669"/>
    <property type="project" value="TreeGrafter"/>
</dbReference>
<organism evidence="7 8">
    <name type="scientific">Streptomyces sviceus (strain ATCC 29083 / DSM 924 / JCM 4929 / NBRC 13980 / NCIMB 11184 / NRRL 5439 / UC 5370)</name>
    <dbReference type="NCBI Taxonomy" id="463191"/>
    <lineage>
        <taxon>Bacteria</taxon>
        <taxon>Bacillati</taxon>
        <taxon>Actinomycetota</taxon>
        <taxon>Actinomycetes</taxon>
        <taxon>Kitasatosporales</taxon>
        <taxon>Streptomycetaceae</taxon>
        <taxon>Streptomyces</taxon>
    </lineage>
</organism>
<dbReference type="RefSeq" id="WP_007385330.1">
    <property type="nucleotide sequence ID" value="NZ_CM000951.1"/>
</dbReference>
<evidence type="ECO:0000259" key="5">
    <source>
        <dbReference type="Pfam" id="PF00117"/>
    </source>
</evidence>
<dbReference type="SUPFAM" id="SSF56322">
    <property type="entry name" value="ADC synthase"/>
    <property type="match status" value="1"/>
</dbReference>
<proteinExistence type="predicted"/>
<dbReference type="Proteomes" id="UP000002785">
    <property type="component" value="Chromosome"/>
</dbReference>